<name>A0ACD4ZHX6_9ACTN</name>
<dbReference type="EMBL" id="CP109109">
    <property type="protein sequence ID" value="WSB97979.1"/>
    <property type="molecule type" value="Genomic_DNA"/>
</dbReference>
<keyword evidence="2" id="KW-1185">Reference proteome</keyword>
<dbReference type="Proteomes" id="UP001348369">
    <property type="component" value="Chromosome"/>
</dbReference>
<accession>A0ACD4ZHX6</accession>
<proteinExistence type="predicted"/>
<sequence length="525" mass="56130">MPRTGTRLLGLRRAQRGQGAIEYVGLVAVVAAIVGTLVVTGVGPTIAEGLSTQVCRITGGDNCGGGGGGENDQGGQDDSASDTSDTSATGDTGGGEKPQTQIDYEAALKELQDAQAAEKSDSDKAKEAAKELAKILADELGITDALDCVTKGDMGACTETLVNVLLSLIGGAVGKLAAKYGAPWKWKKAVELVRKLKKHGGDLYDGIKGLIKNRKRVSEAEGKLADAKRKLDAENKGKPKDGDKETPDKKPTTCPVRHSFLPGTPVLLADGTRRAIDRIPVGTRVLATDPVTGVTESRAVRRTIVTYDDKHFTRLTVLDGGVPARLTATDTHPFWLSDERRWAEAGDLSPGDELRTPTGSTRTVTAVARYTQRQTTYDLTVAGIHTYYVGIGSAAALVHNNDCDMSPEDVEAARKPDVGEGDAKKFKDHFLRHKKLIEDALGTKYKKLKEDGPRFREDIGKAIKDGTFELVGKGTLKKGEPEGLIYRGKGVTVVLRENGDFWTALKSGEGLDTSIEITQKVPKKK</sequence>
<gene>
    <name evidence="1" type="ORF">OG835_13750</name>
</gene>
<organism evidence="1 2">
    <name type="scientific">Streptomyces scopuliridis</name>
    <dbReference type="NCBI Taxonomy" id="452529"/>
    <lineage>
        <taxon>Bacteria</taxon>
        <taxon>Bacillati</taxon>
        <taxon>Actinomycetota</taxon>
        <taxon>Actinomycetes</taxon>
        <taxon>Kitasatosporales</taxon>
        <taxon>Streptomycetaceae</taxon>
        <taxon>Streptomyces</taxon>
    </lineage>
</organism>
<evidence type="ECO:0000313" key="2">
    <source>
        <dbReference type="Proteomes" id="UP001348369"/>
    </source>
</evidence>
<protein>
    <submittedName>
        <fullName evidence="1">HINT domain-containing protein</fullName>
    </submittedName>
</protein>
<evidence type="ECO:0000313" key="1">
    <source>
        <dbReference type="EMBL" id="WSB97979.1"/>
    </source>
</evidence>
<reference evidence="1" key="1">
    <citation type="submission" date="2022-10" db="EMBL/GenBank/DDBJ databases">
        <title>The complete genomes of actinobacterial strains from the NBC collection.</title>
        <authorList>
            <person name="Joergensen T.S."/>
            <person name="Alvarez Arevalo M."/>
            <person name="Sterndorff E.B."/>
            <person name="Faurdal D."/>
            <person name="Vuksanovic O."/>
            <person name="Mourched A.-S."/>
            <person name="Charusanti P."/>
            <person name="Shaw S."/>
            <person name="Blin K."/>
            <person name="Weber T."/>
        </authorList>
    </citation>
    <scope>NUCLEOTIDE SEQUENCE</scope>
    <source>
        <strain evidence="1">NBC 01771</strain>
    </source>
</reference>